<accession>A0ABQ9XQ76</accession>
<evidence type="ECO:0000313" key="3">
    <source>
        <dbReference type="Proteomes" id="UP001281761"/>
    </source>
</evidence>
<evidence type="ECO:0000256" key="1">
    <source>
        <dbReference type="SAM" id="MobiDB-lite"/>
    </source>
</evidence>
<evidence type="ECO:0000313" key="2">
    <source>
        <dbReference type="EMBL" id="KAK2954591.1"/>
    </source>
</evidence>
<gene>
    <name evidence="2" type="ORF">BLNAU_10442</name>
</gene>
<dbReference type="Proteomes" id="UP001281761">
    <property type="component" value="Unassembled WGS sequence"/>
</dbReference>
<feature type="region of interest" description="Disordered" evidence="1">
    <location>
        <begin position="359"/>
        <end position="405"/>
    </location>
</feature>
<reference evidence="2 3" key="1">
    <citation type="journal article" date="2022" name="bioRxiv">
        <title>Genomics of Preaxostyla Flagellates Illuminates Evolutionary Transitions and the Path Towards Mitochondrial Loss.</title>
        <authorList>
            <person name="Novak L.V.F."/>
            <person name="Treitli S.C."/>
            <person name="Pyrih J."/>
            <person name="Halakuc P."/>
            <person name="Pipaliya S.V."/>
            <person name="Vacek V."/>
            <person name="Brzon O."/>
            <person name="Soukal P."/>
            <person name="Eme L."/>
            <person name="Dacks J.B."/>
            <person name="Karnkowska A."/>
            <person name="Elias M."/>
            <person name="Hampl V."/>
        </authorList>
    </citation>
    <scope>NUCLEOTIDE SEQUENCE [LARGE SCALE GENOMIC DNA]</scope>
    <source>
        <strain evidence="2">NAU3</strain>
        <tissue evidence="2">Gut</tissue>
    </source>
</reference>
<dbReference type="EMBL" id="JARBJD010000076">
    <property type="protein sequence ID" value="KAK2954591.1"/>
    <property type="molecule type" value="Genomic_DNA"/>
</dbReference>
<keyword evidence="3" id="KW-1185">Reference proteome</keyword>
<proteinExistence type="predicted"/>
<feature type="compositionally biased region" description="Acidic residues" evidence="1">
    <location>
        <begin position="450"/>
        <end position="461"/>
    </location>
</feature>
<dbReference type="PANTHER" id="PTHR16078:SF1">
    <property type="entry name" value="COILED-COIL DOMAIN-CONTAINING PROTEIN 87"/>
    <property type="match status" value="1"/>
</dbReference>
<feature type="compositionally biased region" description="Polar residues" evidence="1">
    <location>
        <begin position="359"/>
        <end position="375"/>
    </location>
</feature>
<name>A0ABQ9XQ76_9EUKA</name>
<dbReference type="InterPro" id="IPR037383">
    <property type="entry name" value="CCDC87"/>
</dbReference>
<feature type="region of interest" description="Disordered" evidence="1">
    <location>
        <begin position="804"/>
        <end position="853"/>
    </location>
</feature>
<feature type="compositionally biased region" description="Polar residues" evidence="1">
    <location>
        <begin position="814"/>
        <end position="825"/>
    </location>
</feature>
<organism evidence="2 3">
    <name type="scientific">Blattamonas nauphoetae</name>
    <dbReference type="NCBI Taxonomy" id="2049346"/>
    <lineage>
        <taxon>Eukaryota</taxon>
        <taxon>Metamonada</taxon>
        <taxon>Preaxostyla</taxon>
        <taxon>Oxymonadida</taxon>
        <taxon>Blattamonas</taxon>
    </lineage>
</organism>
<feature type="compositionally biased region" description="Polar residues" evidence="1">
    <location>
        <begin position="382"/>
        <end position="393"/>
    </location>
</feature>
<dbReference type="PANTHER" id="PTHR16078">
    <property type="entry name" value="COILED-COIL DOMAIN-CONTAINING PROTEIN 87"/>
    <property type="match status" value="1"/>
</dbReference>
<feature type="region of interest" description="Disordered" evidence="1">
    <location>
        <begin position="720"/>
        <end position="739"/>
    </location>
</feature>
<protein>
    <submittedName>
        <fullName evidence="2">Uncharacterized protein</fullName>
    </submittedName>
</protein>
<feature type="region of interest" description="Disordered" evidence="1">
    <location>
        <begin position="447"/>
        <end position="478"/>
    </location>
</feature>
<feature type="region of interest" description="Disordered" evidence="1">
    <location>
        <begin position="649"/>
        <end position="704"/>
    </location>
</feature>
<comment type="caution">
    <text evidence="2">The sequence shown here is derived from an EMBL/GenBank/DDBJ whole genome shotgun (WGS) entry which is preliminary data.</text>
</comment>
<sequence length="1015" mass="116010">MSHLLATGKEASRSPFSVDLPFEIYSTLKIPPKYDILPKQELNRLTSEQMNEIQIQVVKKCLAIKEKLERQFSKVENRLSSRGIFDAETNKIRARSRYSIQLKKSLDFEKILDEVLMEMQVIRQHKTVAKQNTEDDIRRTLSKIAKTNTDTVGSTLAMKTDQLSVYRKVVSKKGTNLTKFASFGTNAATVRANTEKRIHNRSSDWLMSFSEAPLEDDDEESEPAITTPIRPVVLPPINKSSIDAHPASSRSHGSIMHTRSHSTMSVMESAPSKPKKRGRLTFQPVLLNMEATRSTDMWRMSPEELKMRTGAQSALSRGKQFNRQKSQMVLISEMESRMMPIKTVVGPSKYNPLRRSMQDTASVRSRMKTMSISDTASRRSLRSSMTKKNSSFYNPEWGADDDSARTFRSNTSATLLSGGSLADEKPGPTIPRQEMMLRARRFMKKQYESGEMDEESDDGQDDANALHDLFGGDDLNNPALTRTPFEDTRFANHIERASQRMKRAQMEALVLRSSVGRGQDDDDERIAQLEMELGEDNAPDEKLPVIGAGMRGFRSSQSDAGSVLVTDEARAELELMKEKEEDRRKGEEMSRSLREGMEQINARTMERLMALNEDAELVRERWKRERIRTRKIFSDTKKEEERRKMIALMNEKKEEKNAKKKQTLTTTASKAQIRTVPSVISTLKDEDDEKAEGGDAAPESDLTEDKILELIGSEFNVLDEIDDSREGTSRSGNENGKDVLMVEPSKQTPIDQQVAFFSKQLSEEDEVIEKETEEQILRHFPSEDEVNVMYKQISDKLVEFRKRKPERGEGPVHSPQSFGSATNRSQKSHMDETDTFSSLSRRGPASPDGKAIDTNDLQHELEEIWTLLETPTDQKIDMLIRYANVRMNVVLKDAIGVWRVIAEVVIAREECLYHWLMIESSLSKINTTHLNQATIRKVRVRRRQLTKRLNVITRYCRSLLTKHLRVLDDVVTYEGEVYLDKIQMEQAEIDKREKTMRTYGINNPAVLAQLNRRRD</sequence>
<feature type="compositionally biased region" description="Polar residues" evidence="1">
    <location>
        <begin position="663"/>
        <end position="672"/>
    </location>
</feature>